<keyword evidence="9" id="KW-1185">Reference proteome</keyword>
<evidence type="ECO:0000256" key="1">
    <source>
        <dbReference type="ARBA" id="ARBA00004123"/>
    </source>
</evidence>
<feature type="region of interest" description="Disordered" evidence="6">
    <location>
        <begin position="99"/>
        <end position="168"/>
    </location>
</feature>
<evidence type="ECO:0000259" key="7">
    <source>
        <dbReference type="Pfam" id="PF05460"/>
    </source>
</evidence>
<dbReference type="EMBL" id="KZ613492">
    <property type="protein sequence ID" value="PMD18753.1"/>
    <property type="molecule type" value="Genomic_DNA"/>
</dbReference>
<organism evidence="8 9">
    <name type="scientific">Hyaloscypha hepaticicola</name>
    <dbReference type="NCBI Taxonomy" id="2082293"/>
    <lineage>
        <taxon>Eukaryota</taxon>
        <taxon>Fungi</taxon>
        <taxon>Dikarya</taxon>
        <taxon>Ascomycota</taxon>
        <taxon>Pezizomycotina</taxon>
        <taxon>Leotiomycetes</taxon>
        <taxon>Helotiales</taxon>
        <taxon>Hyaloscyphaceae</taxon>
        <taxon>Hyaloscypha</taxon>
    </lineage>
</organism>
<dbReference type="GO" id="GO:0005664">
    <property type="term" value="C:nuclear origin of replication recognition complex"/>
    <property type="evidence" value="ECO:0007669"/>
    <property type="project" value="InterPro"/>
</dbReference>
<keyword evidence="3" id="KW-0235">DNA replication</keyword>
<dbReference type="Pfam" id="PF05460">
    <property type="entry name" value="ORC6"/>
    <property type="match status" value="1"/>
</dbReference>
<feature type="compositionally biased region" description="Acidic residues" evidence="6">
    <location>
        <begin position="328"/>
        <end position="337"/>
    </location>
</feature>
<comment type="similarity">
    <text evidence="2">Belongs to the ORC6 family.</text>
</comment>
<evidence type="ECO:0000256" key="2">
    <source>
        <dbReference type="ARBA" id="ARBA00010840"/>
    </source>
</evidence>
<feature type="region of interest" description="Disordered" evidence="6">
    <location>
        <begin position="319"/>
        <end position="340"/>
    </location>
</feature>
<dbReference type="OrthoDB" id="5367324at2759"/>
<comment type="subcellular location">
    <subcellularLocation>
        <location evidence="1">Nucleus</location>
    </subcellularLocation>
</comment>
<evidence type="ECO:0000313" key="9">
    <source>
        <dbReference type="Proteomes" id="UP000235672"/>
    </source>
</evidence>
<dbReference type="AlphaFoldDB" id="A0A2J6PXI6"/>
<gene>
    <name evidence="8" type="ORF">NA56DRAFT_647637</name>
</gene>
<dbReference type="InterPro" id="IPR008721">
    <property type="entry name" value="ORC6_cyclin_first"/>
</dbReference>
<evidence type="ECO:0000256" key="4">
    <source>
        <dbReference type="ARBA" id="ARBA00023125"/>
    </source>
</evidence>
<name>A0A2J6PXI6_9HELO</name>
<evidence type="ECO:0000256" key="3">
    <source>
        <dbReference type="ARBA" id="ARBA00022705"/>
    </source>
</evidence>
<dbReference type="Proteomes" id="UP000235672">
    <property type="component" value="Unassembled WGS sequence"/>
</dbReference>
<accession>A0A2J6PXI6</accession>
<dbReference type="GO" id="GO:0003677">
    <property type="term" value="F:DNA binding"/>
    <property type="evidence" value="ECO:0007669"/>
    <property type="project" value="UniProtKB-KW"/>
</dbReference>
<protein>
    <recommendedName>
        <fullName evidence="7">ORC6 first cyclin-like domain-containing protein</fullName>
    </recommendedName>
</protein>
<proteinExistence type="inferred from homology"/>
<reference evidence="8 9" key="1">
    <citation type="submission" date="2016-05" db="EMBL/GenBank/DDBJ databases">
        <title>A degradative enzymes factory behind the ericoid mycorrhizal symbiosis.</title>
        <authorList>
            <consortium name="DOE Joint Genome Institute"/>
            <person name="Martino E."/>
            <person name="Morin E."/>
            <person name="Grelet G."/>
            <person name="Kuo A."/>
            <person name="Kohler A."/>
            <person name="Daghino S."/>
            <person name="Barry K."/>
            <person name="Choi C."/>
            <person name="Cichocki N."/>
            <person name="Clum A."/>
            <person name="Copeland A."/>
            <person name="Hainaut M."/>
            <person name="Haridas S."/>
            <person name="Labutti K."/>
            <person name="Lindquist E."/>
            <person name="Lipzen A."/>
            <person name="Khouja H.-R."/>
            <person name="Murat C."/>
            <person name="Ohm R."/>
            <person name="Olson A."/>
            <person name="Spatafora J."/>
            <person name="Veneault-Fourrey C."/>
            <person name="Henrissat B."/>
            <person name="Grigoriev I."/>
            <person name="Martin F."/>
            <person name="Perotto S."/>
        </authorList>
    </citation>
    <scope>NUCLEOTIDE SEQUENCE [LARGE SCALE GENOMIC DNA]</scope>
    <source>
        <strain evidence="8 9">UAMH 7357</strain>
    </source>
</reference>
<evidence type="ECO:0000256" key="5">
    <source>
        <dbReference type="ARBA" id="ARBA00023242"/>
    </source>
</evidence>
<dbReference type="STRING" id="1745343.A0A2J6PXI6"/>
<evidence type="ECO:0000313" key="8">
    <source>
        <dbReference type="EMBL" id="PMD18753.1"/>
    </source>
</evidence>
<sequence>MSKPVIQALNNLIPRHSGTLPPELVELASSLLAQSRNKCSNLKQDEEIARAYACANLACERLKTTLNLPPIEPRPPIPPRAWSKLYAYFDRTLTTSAARTRAKAKSSPSKASSPPTGTISSATNSKSTPSKQTKPLPQRLTPGKEKSLQSFRKNRSEKKGLKYTSNTEKDERIPKWVGPVIRLLCRKMETPRAVPHLLAGVESMLCLPCPSDPNGDNEKGIEGKLPALIAALWFFVVVKMRGKEGQGQENLARKKMVRDVLASAREDKGVSERVGQEEGAWEGWEEVVEKDVNLWRKEIVMKGWREMDWFENIVEGCGVDGEAHSETDDGNDGDDSTSGEFEGEVRRAAMGSMINPKYTMTSAKRKEYEEWKDMMLAKIEELIEDDIMDVDVDTTGRRRMG</sequence>
<keyword evidence="5" id="KW-0539">Nucleus</keyword>
<feature type="compositionally biased region" description="Polar residues" evidence="6">
    <location>
        <begin position="117"/>
        <end position="135"/>
    </location>
</feature>
<feature type="compositionally biased region" description="Low complexity" evidence="6">
    <location>
        <begin position="99"/>
        <end position="116"/>
    </location>
</feature>
<feature type="domain" description="ORC6 first cyclin-like" evidence="7">
    <location>
        <begin position="9"/>
        <end position="95"/>
    </location>
</feature>
<evidence type="ECO:0000256" key="6">
    <source>
        <dbReference type="SAM" id="MobiDB-lite"/>
    </source>
</evidence>
<keyword evidence="4" id="KW-0238">DNA-binding</keyword>
<dbReference type="GO" id="GO:0006260">
    <property type="term" value="P:DNA replication"/>
    <property type="evidence" value="ECO:0007669"/>
    <property type="project" value="UniProtKB-KW"/>
</dbReference>